<feature type="compositionally biased region" description="Polar residues" evidence="3">
    <location>
        <begin position="445"/>
        <end position="463"/>
    </location>
</feature>
<dbReference type="eggNOG" id="KOG3720">
    <property type="taxonomic scope" value="Eukaryota"/>
</dbReference>
<comment type="similarity">
    <text evidence="1">Belongs to the histidine acid phosphatase family.</text>
</comment>
<reference evidence="5" key="1">
    <citation type="journal article" date="2012" name="MBio">
        <title>Comparative genome analysis of Trichophyton rubrum and related dermatophytes reveals candidate genes involved in infection.</title>
        <authorList>
            <person name="Martinez D.A."/>
            <person name="Oliver B.G."/>
            <person name="Graeser Y."/>
            <person name="Goldberg J.M."/>
            <person name="Li W."/>
            <person name="Martinez-Rossi N.M."/>
            <person name="Monod M."/>
            <person name="Shelest E."/>
            <person name="Barton R.C."/>
            <person name="Birch E."/>
            <person name="Brakhage A.A."/>
            <person name="Chen Z."/>
            <person name="Gurr S.J."/>
            <person name="Heiman D."/>
            <person name="Heitman J."/>
            <person name="Kosti I."/>
            <person name="Rossi A."/>
            <person name="Saif S."/>
            <person name="Samalova M."/>
            <person name="Saunders C.W."/>
            <person name="Shea T."/>
            <person name="Summerbell R.C."/>
            <person name="Xu J."/>
            <person name="Young S."/>
            <person name="Zeng Q."/>
            <person name="Birren B.W."/>
            <person name="Cuomo C.A."/>
            <person name="White T.C."/>
        </authorList>
    </citation>
    <scope>NUCLEOTIDE SEQUENCE [LARGE SCALE GENOMIC DNA]</scope>
    <source>
        <strain evidence="5">ATCC MYA-4605 / CBS 113480</strain>
    </source>
</reference>
<keyword evidence="5" id="KW-1185">Reference proteome</keyword>
<dbReference type="InterPro" id="IPR050645">
    <property type="entry name" value="Histidine_acid_phosphatase"/>
</dbReference>
<dbReference type="GeneID" id="9223284"/>
<dbReference type="CDD" id="cd07061">
    <property type="entry name" value="HP_HAP_like"/>
    <property type="match status" value="1"/>
</dbReference>
<accession>C5FBE4</accession>
<organism evidence="4 5">
    <name type="scientific">Arthroderma otae (strain ATCC MYA-4605 / CBS 113480)</name>
    <name type="common">Microsporum canis</name>
    <dbReference type="NCBI Taxonomy" id="554155"/>
    <lineage>
        <taxon>Eukaryota</taxon>
        <taxon>Fungi</taxon>
        <taxon>Dikarya</taxon>
        <taxon>Ascomycota</taxon>
        <taxon>Pezizomycotina</taxon>
        <taxon>Eurotiomycetes</taxon>
        <taxon>Eurotiomycetidae</taxon>
        <taxon>Onygenales</taxon>
        <taxon>Arthrodermataceae</taxon>
        <taxon>Microsporum</taxon>
    </lineage>
</organism>
<dbReference type="VEuPathDB" id="FungiDB:MCYG_00016"/>
<evidence type="ECO:0008006" key="6">
    <source>
        <dbReference type="Google" id="ProtNLM"/>
    </source>
</evidence>
<evidence type="ECO:0000256" key="3">
    <source>
        <dbReference type="SAM" id="MobiDB-lite"/>
    </source>
</evidence>
<dbReference type="Pfam" id="PF00328">
    <property type="entry name" value="His_Phos_2"/>
    <property type="match status" value="1"/>
</dbReference>
<gene>
    <name evidence="4" type="ORF">MCYG_00016</name>
</gene>
<evidence type="ECO:0000256" key="2">
    <source>
        <dbReference type="ARBA" id="ARBA00022801"/>
    </source>
</evidence>
<evidence type="ECO:0000313" key="5">
    <source>
        <dbReference type="Proteomes" id="UP000002035"/>
    </source>
</evidence>
<protein>
    <recommendedName>
        <fullName evidence="6">Acid phosphatase</fullName>
    </recommendedName>
</protein>
<name>C5FBE4_ARTOC</name>
<sequence>MTTLVPRPPYTNEELRQLYPKRLELQLVQIFLRHGMARTNSCLYEIPEYWIAPMYLTLGHPPSSPFPDWPYCNIASRLAAMASSRQDLSTWDTFQWKRRMERFGDADEPVIALGPKGEVDGICQLGELTDKGRQTTFELGQRLRYLYVERLGFMPEIISNTDNIYLRSTPIPRALESLQSAFWGMYPPSARTADFVRPSIVVRSAAEETLFPNEGGCHRFRQLARLFAQRAADKWNDSEEMAYLNSTWSKWMPADSPRVAVDSRPRLSGIMDTVASTYAHGPNTRLPAEFYDPKARNIADKIAVDEWFTGAQESREYRKLAIGALMGDVVERMVHTAAYNGWRPMAAASPSGGESPAVKLAMSGCHDTTLASMLASIGAFKDEKWPPYTSSIAVELFKDVSEPAGGMSGSPAGLVLEEFSGPSTQKPASDKPSFLSFLNGKKKQPASQPASLARSSQASQPSLSKHYVRIRYNDKPVTIPGCAANPANHLPGDKSFCTLEAFKEIVDKFTPADWRQECGMNLDKGMFPEGEQQPAGY</sequence>
<dbReference type="PANTHER" id="PTHR11567">
    <property type="entry name" value="ACID PHOSPHATASE-RELATED"/>
    <property type="match status" value="1"/>
</dbReference>
<dbReference type="InterPro" id="IPR029033">
    <property type="entry name" value="His_PPase_superfam"/>
</dbReference>
<dbReference type="RefSeq" id="XP_002849912.1">
    <property type="nucleotide sequence ID" value="XM_002849866.1"/>
</dbReference>
<dbReference type="PANTHER" id="PTHR11567:SF110">
    <property type="entry name" value="2-PHOSPHOXYLOSE PHOSPHATASE 1"/>
    <property type="match status" value="1"/>
</dbReference>
<dbReference type="EMBL" id="DS995701">
    <property type="protein sequence ID" value="EEQ27128.1"/>
    <property type="molecule type" value="Genomic_DNA"/>
</dbReference>
<dbReference type="Proteomes" id="UP000002035">
    <property type="component" value="Unassembled WGS sequence"/>
</dbReference>
<dbReference type="SUPFAM" id="SSF53254">
    <property type="entry name" value="Phosphoglycerate mutase-like"/>
    <property type="match status" value="1"/>
</dbReference>
<dbReference type="OMA" id="GFMPKVR"/>
<keyword evidence="2" id="KW-0378">Hydrolase</keyword>
<dbReference type="OrthoDB" id="10257284at2759"/>
<dbReference type="HOGENOM" id="CLU_030431_3_1_1"/>
<evidence type="ECO:0000313" key="4">
    <source>
        <dbReference type="EMBL" id="EEQ27128.1"/>
    </source>
</evidence>
<dbReference type="STRING" id="554155.C5FBE4"/>
<proteinExistence type="inferred from homology"/>
<dbReference type="Gene3D" id="3.40.50.1240">
    <property type="entry name" value="Phosphoglycerate mutase-like"/>
    <property type="match status" value="1"/>
</dbReference>
<dbReference type="GO" id="GO:0016791">
    <property type="term" value="F:phosphatase activity"/>
    <property type="evidence" value="ECO:0007669"/>
    <property type="project" value="TreeGrafter"/>
</dbReference>
<dbReference type="AlphaFoldDB" id="C5FBE4"/>
<feature type="region of interest" description="Disordered" evidence="3">
    <location>
        <begin position="413"/>
        <end position="463"/>
    </location>
</feature>
<dbReference type="InterPro" id="IPR000560">
    <property type="entry name" value="His_Pase_clade-2"/>
</dbReference>
<evidence type="ECO:0000256" key="1">
    <source>
        <dbReference type="ARBA" id="ARBA00005375"/>
    </source>
</evidence>